<comment type="caution">
    <text evidence="2">The sequence shown here is derived from an EMBL/GenBank/DDBJ whole genome shotgun (WGS) entry which is preliminary data.</text>
</comment>
<dbReference type="AlphaFoldDB" id="A0A4R7VMD8"/>
<dbReference type="RefSeq" id="WP_243866551.1">
    <property type="nucleotide sequence ID" value="NZ_SOCP01000006.1"/>
</dbReference>
<keyword evidence="3" id="KW-1185">Reference proteome</keyword>
<evidence type="ECO:0000313" key="2">
    <source>
        <dbReference type="EMBL" id="TDV50766.1"/>
    </source>
</evidence>
<evidence type="ECO:0000256" key="1">
    <source>
        <dbReference type="SAM" id="MobiDB-lite"/>
    </source>
</evidence>
<name>A0A4R7VMD8_9PSEU</name>
<reference evidence="2 3" key="1">
    <citation type="submission" date="2019-03" db="EMBL/GenBank/DDBJ databases">
        <title>Genomic Encyclopedia of Archaeal and Bacterial Type Strains, Phase II (KMG-II): from individual species to whole genera.</title>
        <authorList>
            <person name="Goeker M."/>
        </authorList>
    </citation>
    <scope>NUCLEOTIDE SEQUENCE [LARGE SCALE GENOMIC DNA]</scope>
    <source>
        <strain evidence="2 3">DSM 45499</strain>
    </source>
</reference>
<protein>
    <submittedName>
        <fullName evidence="2">Uncharacterized protein</fullName>
    </submittedName>
</protein>
<feature type="region of interest" description="Disordered" evidence="1">
    <location>
        <begin position="1"/>
        <end position="26"/>
    </location>
</feature>
<organism evidence="2 3">
    <name type="scientific">Actinophytocola oryzae</name>
    <dbReference type="NCBI Taxonomy" id="502181"/>
    <lineage>
        <taxon>Bacteria</taxon>
        <taxon>Bacillati</taxon>
        <taxon>Actinomycetota</taxon>
        <taxon>Actinomycetes</taxon>
        <taxon>Pseudonocardiales</taxon>
        <taxon>Pseudonocardiaceae</taxon>
    </lineage>
</organism>
<dbReference type="Proteomes" id="UP000294927">
    <property type="component" value="Unassembled WGS sequence"/>
</dbReference>
<accession>A0A4R7VMD8</accession>
<proteinExistence type="predicted"/>
<sequence>MTVVDTGPTTDAADAAEERRRSSYQPSQALRVEPLIGLEWSQAIEQWGGENATTPAETRRSWVHRAPEQQVLTLYRAIVESDPGAPAPWWLRALADGKLTSRLEGFTVEDRVSKLLTSRPGWVYVPWTNDGDSGFWEYVPSERKLAEPGVPTSLMLTDRHPGWIDVVRVHAGDTTPDPVAVAGLPDLRANLARVESLAP</sequence>
<evidence type="ECO:0000313" key="3">
    <source>
        <dbReference type="Proteomes" id="UP000294927"/>
    </source>
</evidence>
<gene>
    <name evidence="2" type="ORF">CLV71_106108</name>
</gene>
<dbReference type="EMBL" id="SOCP01000006">
    <property type="protein sequence ID" value="TDV50766.1"/>
    <property type="molecule type" value="Genomic_DNA"/>
</dbReference>